<dbReference type="PROSITE" id="PS52002">
    <property type="entry name" value="SM"/>
    <property type="match status" value="1"/>
</dbReference>
<dbReference type="Pfam" id="PF09402">
    <property type="entry name" value="MSC"/>
    <property type="match status" value="1"/>
</dbReference>
<feature type="compositionally biased region" description="Polar residues" evidence="14">
    <location>
        <begin position="111"/>
        <end position="129"/>
    </location>
</feature>
<keyword evidence="10" id="KW-0508">mRNA splicing</keyword>
<feature type="compositionally biased region" description="Basic and acidic residues" evidence="14">
    <location>
        <begin position="180"/>
        <end position="197"/>
    </location>
</feature>
<evidence type="ECO:0000256" key="12">
    <source>
        <dbReference type="ARBA" id="ARBA00023274"/>
    </source>
</evidence>
<feature type="transmembrane region" description="Helical" evidence="15">
    <location>
        <begin position="354"/>
        <end position="373"/>
    </location>
</feature>
<dbReference type="Gene3D" id="1.10.10.1180">
    <property type="entry name" value="MAN1, winged-helix domain"/>
    <property type="match status" value="1"/>
</dbReference>
<keyword evidence="6" id="KW-0747">Spliceosome</keyword>
<evidence type="ECO:0000259" key="16">
    <source>
        <dbReference type="PROSITE" id="PS52002"/>
    </source>
</evidence>
<dbReference type="CDD" id="cd01730">
    <property type="entry name" value="LSm3"/>
    <property type="match status" value="1"/>
</dbReference>
<feature type="compositionally biased region" description="Polar residues" evidence="14">
    <location>
        <begin position="1221"/>
        <end position="1230"/>
    </location>
</feature>
<feature type="region of interest" description="Disordered" evidence="14">
    <location>
        <begin position="1077"/>
        <end position="1114"/>
    </location>
</feature>
<evidence type="ECO:0000256" key="5">
    <source>
        <dbReference type="ARBA" id="ARBA00022692"/>
    </source>
</evidence>
<dbReference type="Proteomes" id="UP000717515">
    <property type="component" value="Unassembled WGS sequence"/>
</dbReference>
<feature type="compositionally biased region" description="Basic and acidic residues" evidence="14">
    <location>
        <begin position="1201"/>
        <end position="1214"/>
    </location>
</feature>
<comment type="similarity">
    <text evidence="2">Belongs to the snRNP Sm proteins family.</text>
</comment>
<feature type="compositionally biased region" description="Low complexity" evidence="14">
    <location>
        <begin position="694"/>
        <end position="709"/>
    </location>
</feature>
<feature type="region of interest" description="Disordered" evidence="14">
    <location>
        <begin position="1369"/>
        <end position="1388"/>
    </location>
</feature>
<feature type="compositionally biased region" description="Polar residues" evidence="14">
    <location>
        <begin position="1082"/>
        <end position="1093"/>
    </location>
</feature>
<keyword evidence="9 15" id="KW-0472">Membrane</keyword>
<dbReference type="GO" id="GO:0071763">
    <property type="term" value="P:nuclear membrane organization"/>
    <property type="evidence" value="ECO:0007669"/>
    <property type="project" value="TreeGrafter"/>
</dbReference>
<sequence>MVSCASQRTSSTFRQRLRMPPIKVPRYLQPDFDPLKIKMDTIREILISHNIRAPTGAVKKQELIDLFEQHIRPQASALRKYYETIMPSEEGIIKVPRSSTTTLAFGHSDSEATSSQASTGKTVSAASKQRSAERNHRSSGLAPPQSSRSNAVGKQTERNIKPLAKPATSIKSPRTNNSIKDVRRPDETTPRSKERTHTLVNQRTKSKTDLEEKKRARAENFSNENPFQSGGESDRRRRRSKSRESASSGSSRNTSRSRSSHRKPSVQSRDRSWDQENSAHFDGSNQPFVLKKFKSTPKCPASLLEIEKRPYPSSPLLAKSQRIGIVTLPQPKVIQVPKYTPPSRSEANRDHHRYNLGPLRILLFILLFLYTLWYRQTRLDIGFCTRSTMHSKKADTRVLYQQALSWLYPTCIPCPTRATCQSPHSEPLCPPDYSLRPHVLSFGGLFPLSPFCGLDNLDEYQSLQVADAAEKIVHIKAGSQECKMYSRPPMSPGLLAGQRMSLEELKSDIVSMKHSSVSNKDFDEYWDLALKKLHGRTDSLAFERVGGAVYVRSLNPSKPLKCQLRHAIVGWLIKFWPHILGILSTLLIGWLTLCEISRRRRESTIVSSMVGKVLERLQEQARQNDGNIFLSIADLFVFEMDLRDALLEDVEPCQHERLWAKVATAVGSHPSVREGMQELQGDVYRVWEWRATSNSSSSKSPYSGSTLSSGTRNSSGSKEPSARTGHASHSREQDLVAYPRLEDYTPSYTHTLMDDHAPLESAGIEEPLDLVRLSLDERIYVKLRGDRELSGKLHAYDGHLNMVLGDVEETITVVDVNDETMEEVIRIVKRNCEMLFVRGDGVILPLAASSPQSLLWEAFRADPSASDLYLPDSHIVFLPTGAGAAGEKLIRDFYQSGGYSHPKKLAVEETTIHRTVGESSAVDEVEVTVKFASGAGGWLLPGIEPHHLEDLTITFPLVICASFHEDHIASVRYMWDNASVLKMVRLIGSRHSWPIVAETQVDALRNPSRFRLNPFGNATSSTAGSRPQTGISNIFSGSPPLSPPPSAGAQAGQTPKKGHPALTSTVFSHLRNAPLETRSNHDQSSLTPISPTSPVDKPLGDKIPSPTKKGHPALTSTLFNHLSKTNPNQIYEDETNGHRSNSNSQPTTTANNHSDPAVKKKGHPALTSTLFNHLKEQPQESAQPARKSPPLQQEQQQQQPEEERGAGWRADYVKPKGHPALTSTLFSQPAHTPPPAVSRPYKRTSHNIFGPPPPSTTVTASELAQPVIAESIVEEPQEQEETSSYASEAVVMEAELERHERQQEELKEAIIQAAAAAEEQQTAEEALAKEVQALEELAIHEKALEEEELKAQKEKEEAAALALASPVVTPPRKLHPNYRTSFTIGGPR</sequence>
<evidence type="ECO:0000256" key="1">
    <source>
        <dbReference type="ARBA" id="ARBA00004540"/>
    </source>
</evidence>
<dbReference type="InterPro" id="IPR010920">
    <property type="entry name" value="LSM_dom_sf"/>
</dbReference>
<comment type="subcellular location">
    <subcellularLocation>
        <location evidence="1">Nucleus inner membrane</location>
    </subcellularLocation>
</comment>
<feature type="compositionally biased region" description="Polar residues" evidence="14">
    <location>
        <begin position="144"/>
        <end position="153"/>
    </location>
</feature>
<dbReference type="GO" id="GO:0034399">
    <property type="term" value="C:nuclear periphery"/>
    <property type="evidence" value="ECO:0007669"/>
    <property type="project" value="TreeGrafter"/>
</dbReference>
<keyword evidence="11" id="KW-0539">Nucleus</keyword>
<evidence type="ECO:0000256" key="8">
    <source>
        <dbReference type="ARBA" id="ARBA00022989"/>
    </source>
</evidence>
<keyword evidence="5 15" id="KW-0812">Transmembrane</keyword>
<dbReference type="InterPro" id="IPR034105">
    <property type="entry name" value="Lsm3"/>
</dbReference>
<keyword evidence="7" id="KW-0694">RNA-binding</keyword>
<evidence type="ECO:0000313" key="17">
    <source>
        <dbReference type="EMBL" id="KAG9325207.1"/>
    </source>
</evidence>
<gene>
    <name evidence="17" type="ORF">KVV02_002061</name>
</gene>
<dbReference type="GO" id="GO:0005681">
    <property type="term" value="C:spliceosomal complex"/>
    <property type="evidence" value="ECO:0007669"/>
    <property type="project" value="UniProtKB-KW"/>
</dbReference>
<name>A0A9P8CZ55_MORAP</name>
<dbReference type="CDD" id="cd12935">
    <property type="entry name" value="LEM_like"/>
    <property type="match status" value="1"/>
</dbReference>
<proteinExistence type="inferred from homology"/>
<dbReference type="InterPro" id="IPR001163">
    <property type="entry name" value="Sm_dom_euk/arc"/>
</dbReference>
<evidence type="ECO:0000256" key="3">
    <source>
        <dbReference type="ARBA" id="ARBA00022553"/>
    </source>
</evidence>
<evidence type="ECO:0000256" key="9">
    <source>
        <dbReference type="ARBA" id="ARBA00023136"/>
    </source>
</evidence>
<feature type="coiled-coil region" evidence="13">
    <location>
        <begin position="1289"/>
        <end position="1364"/>
    </location>
</feature>
<feature type="region of interest" description="Disordered" evidence="14">
    <location>
        <begin position="694"/>
        <end position="736"/>
    </location>
</feature>
<comment type="caution">
    <text evidence="17">The sequence shown here is derived from an EMBL/GenBank/DDBJ whole genome shotgun (WGS) entry which is preliminary data.</text>
</comment>
<dbReference type="PANTHER" id="PTHR47808">
    <property type="entry name" value="INNER NUCLEAR MEMBRANE PROTEIN HEH2-RELATED"/>
    <property type="match status" value="1"/>
</dbReference>
<dbReference type="GO" id="GO:0120115">
    <property type="term" value="C:Lsm2-8 complex"/>
    <property type="evidence" value="ECO:0007669"/>
    <property type="project" value="UniProtKB-ARBA"/>
</dbReference>
<feature type="compositionally biased region" description="Polar residues" evidence="14">
    <location>
        <begin position="1378"/>
        <end position="1388"/>
    </location>
</feature>
<feature type="region of interest" description="Disordered" evidence="14">
    <location>
        <begin position="1176"/>
        <end position="1259"/>
    </location>
</feature>
<keyword evidence="8 15" id="KW-1133">Transmembrane helix</keyword>
<dbReference type="InterPro" id="IPR041885">
    <property type="entry name" value="MAN1_winged_helix_dom"/>
</dbReference>
<evidence type="ECO:0000256" key="13">
    <source>
        <dbReference type="SAM" id="Coils"/>
    </source>
</evidence>
<dbReference type="InterPro" id="IPR018996">
    <property type="entry name" value="Man1/Src1-like_C"/>
</dbReference>
<accession>A0A9P8CZ55</accession>
<dbReference type="SMART" id="SM00651">
    <property type="entry name" value="Sm"/>
    <property type="match status" value="1"/>
</dbReference>
<evidence type="ECO:0000256" key="14">
    <source>
        <dbReference type="SAM" id="MobiDB-lite"/>
    </source>
</evidence>
<feature type="compositionally biased region" description="Basic and acidic residues" evidence="14">
    <location>
        <begin position="206"/>
        <end position="218"/>
    </location>
</feature>
<evidence type="ECO:0000256" key="15">
    <source>
        <dbReference type="SAM" id="Phobius"/>
    </source>
</evidence>
<evidence type="ECO:0000256" key="10">
    <source>
        <dbReference type="ARBA" id="ARBA00023187"/>
    </source>
</evidence>
<feature type="compositionally biased region" description="Basic and acidic residues" evidence="14">
    <location>
        <begin position="268"/>
        <end position="279"/>
    </location>
</feature>
<feature type="compositionally biased region" description="Polar residues" evidence="14">
    <location>
        <begin position="1016"/>
        <end position="1035"/>
    </location>
</feature>
<dbReference type="InterPro" id="IPR044780">
    <property type="entry name" value="Heh2/Src1"/>
</dbReference>
<evidence type="ECO:0000256" key="7">
    <source>
        <dbReference type="ARBA" id="ARBA00022884"/>
    </source>
</evidence>
<feature type="region of interest" description="Disordered" evidence="14">
    <location>
        <begin position="104"/>
        <end position="285"/>
    </location>
</feature>
<feature type="compositionally biased region" description="Low complexity" evidence="14">
    <location>
        <begin position="1189"/>
        <end position="1199"/>
    </location>
</feature>
<reference evidence="17" key="1">
    <citation type="submission" date="2021-07" db="EMBL/GenBank/DDBJ databases">
        <title>Draft genome of Mortierella alpina, strain LL118, isolated from an aspen leaf litter sample.</title>
        <authorList>
            <person name="Yang S."/>
            <person name="Vinatzer B.A."/>
        </authorList>
    </citation>
    <scope>NUCLEOTIDE SEQUENCE</scope>
    <source>
        <strain evidence="17">LL118</strain>
    </source>
</reference>
<keyword evidence="3" id="KW-0597">Phosphoprotein</keyword>
<dbReference type="PANTHER" id="PTHR47808:SF2">
    <property type="entry name" value="LEM DOMAIN-CONTAINING PROTEIN 2"/>
    <property type="match status" value="1"/>
</dbReference>
<evidence type="ECO:0000256" key="4">
    <source>
        <dbReference type="ARBA" id="ARBA00022664"/>
    </source>
</evidence>
<dbReference type="GO" id="GO:0003682">
    <property type="term" value="F:chromatin binding"/>
    <property type="evidence" value="ECO:0007669"/>
    <property type="project" value="InterPro"/>
</dbReference>
<evidence type="ECO:0000313" key="18">
    <source>
        <dbReference type="Proteomes" id="UP000717515"/>
    </source>
</evidence>
<dbReference type="GO" id="GO:0000398">
    <property type="term" value="P:mRNA splicing, via spliceosome"/>
    <property type="evidence" value="ECO:0007669"/>
    <property type="project" value="InterPro"/>
</dbReference>
<organism evidence="17 18">
    <name type="scientific">Mortierella alpina</name>
    <name type="common">Oleaginous fungus</name>
    <name type="synonym">Mortierella renispora</name>
    <dbReference type="NCBI Taxonomy" id="64518"/>
    <lineage>
        <taxon>Eukaryota</taxon>
        <taxon>Fungi</taxon>
        <taxon>Fungi incertae sedis</taxon>
        <taxon>Mucoromycota</taxon>
        <taxon>Mortierellomycotina</taxon>
        <taxon>Mortierellomycetes</taxon>
        <taxon>Mortierellales</taxon>
        <taxon>Mortierellaceae</taxon>
        <taxon>Mortierella</taxon>
    </lineage>
</organism>
<feature type="compositionally biased region" description="Polar residues" evidence="14">
    <location>
        <begin position="1138"/>
        <end position="1154"/>
    </location>
</feature>
<feature type="compositionally biased region" description="Polar residues" evidence="14">
    <location>
        <begin position="169"/>
        <end position="179"/>
    </location>
</feature>
<feature type="compositionally biased region" description="Polar residues" evidence="14">
    <location>
        <begin position="220"/>
        <end position="231"/>
    </location>
</feature>
<feature type="region of interest" description="Disordered" evidence="14">
    <location>
        <begin position="1015"/>
        <end position="1061"/>
    </location>
</feature>
<dbReference type="InterPro" id="IPR047575">
    <property type="entry name" value="Sm"/>
</dbReference>
<evidence type="ECO:0000256" key="6">
    <source>
        <dbReference type="ARBA" id="ARBA00022728"/>
    </source>
</evidence>
<keyword evidence="13" id="KW-0175">Coiled coil</keyword>
<evidence type="ECO:0000256" key="2">
    <source>
        <dbReference type="ARBA" id="ARBA00006850"/>
    </source>
</evidence>
<dbReference type="SUPFAM" id="SSF50182">
    <property type="entry name" value="Sm-like ribonucleoproteins"/>
    <property type="match status" value="1"/>
</dbReference>
<dbReference type="GO" id="GO:0005783">
    <property type="term" value="C:endoplasmic reticulum"/>
    <property type="evidence" value="ECO:0007669"/>
    <property type="project" value="TreeGrafter"/>
</dbReference>
<feature type="region of interest" description="Disordered" evidence="14">
    <location>
        <begin position="1127"/>
        <end position="1162"/>
    </location>
</feature>
<keyword evidence="4" id="KW-0507">mRNA processing</keyword>
<dbReference type="GO" id="GO:0005637">
    <property type="term" value="C:nuclear inner membrane"/>
    <property type="evidence" value="ECO:0007669"/>
    <property type="project" value="UniProtKB-SubCell"/>
</dbReference>
<feature type="domain" description="Sm" evidence="16">
    <location>
        <begin position="766"/>
        <end position="851"/>
    </location>
</feature>
<dbReference type="EMBL" id="JAIFTL010000046">
    <property type="protein sequence ID" value="KAG9325207.1"/>
    <property type="molecule type" value="Genomic_DNA"/>
</dbReference>
<dbReference type="GO" id="GO:0003723">
    <property type="term" value="F:RNA binding"/>
    <property type="evidence" value="ECO:0007669"/>
    <property type="project" value="UniProtKB-KW"/>
</dbReference>
<dbReference type="Gene3D" id="2.30.30.100">
    <property type="match status" value="1"/>
</dbReference>
<dbReference type="Pfam" id="PF01423">
    <property type="entry name" value="LSM"/>
    <property type="match status" value="1"/>
</dbReference>
<evidence type="ECO:0000256" key="11">
    <source>
        <dbReference type="ARBA" id="ARBA00023242"/>
    </source>
</evidence>
<protein>
    <recommendedName>
        <fullName evidence="16">Sm domain-containing protein</fullName>
    </recommendedName>
</protein>
<dbReference type="FunFam" id="2.30.30.100:FF:000007">
    <property type="entry name" value="U6 snRNA-associated Sm-like protein LSm3"/>
    <property type="match status" value="1"/>
</dbReference>
<keyword evidence="12" id="KW-0687">Ribonucleoprotein</keyword>
<feature type="compositionally biased region" description="Low complexity" evidence="14">
    <location>
        <begin position="245"/>
        <end position="257"/>
    </location>
</feature>